<proteinExistence type="inferred from homology"/>
<dbReference type="EMBL" id="VHIR01000009">
    <property type="protein sequence ID" value="TQE43374.1"/>
    <property type="molecule type" value="Genomic_DNA"/>
</dbReference>
<evidence type="ECO:0000256" key="7">
    <source>
        <dbReference type="ARBA" id="ARBA00022989"/>
    </source>
</evidence>
<dbReference type="SMART" id="SM01323">
    <property type="entry name" value="YajC"/>
    <property type="match status" value="1"/>
</dbReference>
<evidence type="ECO:0000256" key="8">
    <source>
        <dbReference type="ARBA" id="ARBA00023010"/>
    </source>
</evidence>
<keyword evidence="5" id="KW-0812">Transmembrane</keyword>
<comment type="similarity">
    <text evidence="2">Belongs to the YajC family.</text>
</comment>
<dbReference type="PRINTS" id="PR01853">
    <property type="entry name" value="YAJCTRNLCASE"/>
</dbReference>
<keyword evidence="12" id="KW-1185">Reference proteome</keyword>
<keyword evidence="8" id="KW-0811">Translocation</keyword>
<dbReference type="Pfam" id="PF02699">
    <property type="entry name" value="YajC"/>
    <property type="match status" value="1"/>
</dbReference>
<keyword evidence="9" id="KW-0472">Membrane</keyword>
<keyword evidence="7" id="KW-1133">Transmembrane helix</keyword>
<gene>
    <name evidence="11" type="primary">yajC</name>
    <name evidence="11" type="ORF">EJK80_07445</name>
</gene>
<evidence type="ECO:0000256" key="3">
    <source>
        <dbReference type="ARBA" id="ARBA00022448"/>
    </source>
</evidence>
<dbReference type="Proteomes" id="UP000318080">
    <property type="component" value="Unassembled WGS sequence"/>
</dbReference>
<dbReference type="STRING" id="1686286.GCA_900092335_01946"/>
<evidence type="ECO:0000256" key="1">
    <source>
        <dbReference type="ARBA" id="ARBA00004162"/>
    </source>
</evidence>
<name>A0A540R7G8_9CORY</name>
<reference evidence="11 12" key="1">
    <citation type="submission" date="2019-06" db="EMBL/GenBank/DDBJ databases">
        <title>Draft genome of C. phoceense Strain 272.</title>
        <authorList>
            <person name="Pacheco L.G.C."/>
            <person name="Barberis C.M."/>
            <person name="Almuzara M.N."/>
            <person name="Traglia G.M."/>
            <person name="Santos C.S."/>
            <person name="Rocha D.J.P.G."/>
            <person name="Aguiar E.R.G.R."/>
            <person name="Vay C.A."/>
        </authorList>
    </citation>
    <scope>NUCLEOTIDE SEQUENCE [LARGE SCALE GENOMIC DNA]</scope>
    <source>
        <strain evidence="11 12">272</strain>
    </source>
</reference>
<evidence type="ECO:0000256" key="5">
    <source>
        <dbReference type="ARBA" id="ARBA00022692"/>
    </source>
</evidence>
<evidence type="ECO:0000256" key="6">
    <source>
        <dbReference type="ARBA" id="ARBA00022927"/>
    </source>
</evidence>
<accession>A0A540R7G8</accession>
<dbReference type="AlphaFoldDB" id="A0A540R7G8"/>
<keyword evidence="6" id="KW-0653">Protein transport</keyword>
<keyword evidence="4" id="KW-1003">Cell membrane</keyword>
<evidence type="ECO:0000256" key="4">
    <source>
        <dbReference type="ARBA" id="ARBA00022475"/>
    </source>
</evidence>
<evidence type="ECO:0000256" key="2">
    <source>
        <dbReference type="ARBA" id="ARBA00006742"/>
    </source>
</evidence>
<feature type="region of interest" description="Disordered" evidence="10">
    <location>
        <begin position="83"/>
        <end position="121"/>
    </location>
</feature>
<dbReference type="PANTHER" id="PTHR33909">
    <property type="entry name" value="SEC TRANSLOCON ACCESSORY COMPLEX SUBUNIT YAJC"/>
    <property type="match status" value="1"/>
</dbReference>
<dbReference type="PANTHER" id="PTHR33909:SF1">
    <property type="entry name" value="SEC TRANSLOCON ACCESSORY COMPLEX SUBUNIT YAJC"/>
    <property type="match status" value="1"/>
</dbReference>
<comment type="subcellular location">
    <subcellularLocation>
        <location evidence="1">Cell membrane</location>
        <topology evidence="1">Single-pass membrane protein</topology>
    </subcellularLocation>
</comment>
<comment type="caution">
    <text evidence="11">The sequence shown here is derived from an EMBL/GenBank/DDBJ whole genome shotgun (WGS) entry which is preliminary data.</text>
</comment>
<dbReference type="GO" id="GO:0005886">
    <property type="term" value="C:plasma membrane"/>
    <property type="evidence" value="ECO:0007669"/>
    <property type="project" value="UniProtKB-SubCell"/>
</dbReference>
<evidence type="ECO:0000313" key="12">
    <source>
        <dbReference type="Proteomes" id="UP000318080"/>
    </source>
</evidence>
<protein>
    <submittedName>
        <fullName evidence="11">Preprotein translocase subunit YajC</fullName>
    </submittedName>
</protein>
<evidence type="ECO:0000313" key="11">
    <source>
        <dbReference type="EMBL" id="TQE43374.1"/>
    </source>
</evidence>
<dbReference type="NCBIfam" id="TIGR00739">
    <property type="entry name" value="yajC"/>
    <property type="match status" value="1"/>
</dbReference>
<evidence type="ECO:0000256" key="10">
    <source>
        <dbReference type="SAM" id="MobiDB-lite"/>
    </source>
</evidence>
<sequence>MDFLLLIVLLLVLFVPYILMMRKQSAARKTVEFFQASLTPGARVVTAGGFHATVVAVRETELDVEIAPGVTATVERTAVIRPKSDAAVSTPAADTTASEDYPPLNEDGHDAQGDAQGGAQR</sequence>
<evidence type="ECO:0000256" key="9">
    <source>
        <dbReference type="ARBA" id="ARBA00023136"/>
    </source>
</evidence>
<dbReference type="GO" id="GO:0015031">
    <property type="term" value="P:protein transport"/>
    <property type="evidence" value="ECO:0007669"/>
    <property type="project" value="UniProtKB-KW"/>
</dbReference>
<keyword evidence="3" id="KW-0813">Transport</keyword>
<dbReference type="InterPro" id="IPR003849">
    <property type="entry name" value="Preprotein_translocase_YajC"/>
</dbReference>
<dbReference type="RefSeq" id="WP_141628956.1">
    <property type="nucleotide sequence ID" value="NZ_VHIR01000009.1"/>
</dbReference>
<organism evidence="11 12">
    <name type="scientific">Corynebacterium phoceense</name>
    <dbReference type="NCBI Taxonomy" id="1686286"/>
    <lineage>
        <taxon>Bacteria</taxon>
        <taxon>Bacillati</taxon>
        <taxon>Actinomycetota</taxon>
        <taxon>Actinomycetes</taxon>
        <taxon>Mycobacteriales</taxon>
        <taxon>Corynebacteriaceae</taxon>
        <taxon>Corynebacterium</taxon>
    </lineage>
</organism>